<accession>A0A976UFX3</accession>
<evidence type="ECO:0000259" key="19">
    <source>
        <dbReference type="Pfam" id="PF00361"/>
    </source>
</evidence>
<evidence type="ECO:0000256" key="11">
    <source>
        <dbReference type="ARBA" id="ARBA00022982"/>
    </source>
</evidence>
<evidence type="ECO:0000256" key="10">
    <source>
        <dbReference type="ARBA" id="ARBA00022967"/>
    </source>
</evidence>
<keyword evidence="15 18" id="KW-0496">Mitochondrion</keyword>
<evidence type="ECO:0000256" key="1">
    <source>
        <dbReference type="ARBA" id="ARBA00003257"/>
    </source>
</evidence>
<dbReference type="PANTHER" id="PTHR46552:SF1">
    <property type="entry name" value="NADH-UBIQUINONE OXIDOREDUCTASE CHAIN 2"/>
    <property type="match status" value="1"/>
</dbReference>
<comment type="function">
    <text evidence="1">Core subunit of the mitochondrial membrane respiratory chain NADH dehydrogenase (Complex I) that is believed to belong to the minimal assembly required for catalysis. Complex I functions in the transfer of electrons from NADH to the respiratory chain. The immediate electron acceptor for the enzyme is believed to be ubiquinone.</text>
</comment>
<comment type="similarity">
    <text evidence="3 18">Belongs to the complex I subunit 2 family.</text>
</comment>
<feature type="transmembrane region" description="Helical" evidence="18">
    <location>
        <begin position="145"/>
        <end position="163"/>
    </location>
</feature>
<evidence type="ECO:0000256" key="14">
    <source>
        <dbReference type="ARBA" id="ARBA00023075"/>
    </source>
</evidence>
<keyword evidence="13 18" id="KW-0520">NAD</keyword>
<feature type="transmembrane region" description="Helical" evidence="18">
    <location>
        <begin position="193"/>
        <end position="212"/>
    </location>
</feature>
<feature type="transmembrane region" description="Helical" evidence="18">
    <location>
        <begin position="91"/>
        <end position="110"/>
    </location>
</feature>
<keyword evidence="14 18" id="KW-0830">Ubiquinone</keyword>
<evidence type="ECO:0000256" key="12">
    <source>
        <dbReference type="ARBA" id="ARBA00022989"/>
    </source>
</evidence>
<protein>
    <recommendedName>
        <fullName evidence="5 18">NADH-ubiquinone oxidoreductase chain 2</fullName>
        <ecNumber evidence="4 18">7.1.1.2</ecNumber>
    </recommendedName>
</protein>
<evidence type="ECO:0000256" key="3">
    <source>
        <dbReference type="ARBA" id="ARBA00007012"/>
    </source>
</evidence>
<comment type="function">
    <text evidence="18">Core subunit of the mitochondrial membrane respiratory chain NADH dehydrogenase (Complex I) which catalyzes electron transfer from NADH through the respiratory chain, using ubiquinone as an electron acceptor. Essential for the catalytic activity and assembly of complex I.</text>
</comment>
<evidence type="ECO:0000256" key="2">
    <source>
        <dbReference type="ARBA" id="ARBA00004448"/>
    </source>
</evidence>
<keyword evidence="8 18" id="KW-0812">Transmembrane</keyword>
<evidence type="ECO:0000256" key="4">
    <source>
        <dbReference type="ARBA" id="ARBA00012944"/>
    </source>
</evidence>
<feature type="transmembrane region" description="Helical" evidence="18">
    <location>
        <begin position="117"/>
        <end position="139"/>
    </location>
</feature>
<keyword evidence="11 18" id="KW-0249">Electron transport</keyword>
<dbReference type="InterPro" id="IPR001750">
    <property type="entry name" value="ND/Mrp_TM"/>
</dbReference>
<keyword evidence="7 18" id="KW-0679">Respiratory chain</keyword>
<dbReference type="InterPro" id="IPR003917">
    <property type="entry name" value="NADH_UbQ_OxRdtase_chain2"/>
</dbReference>
<dbReference type="GO" id="GO:0006120">
    <property type="term" value="P:mitochondrial electron transport, NADH to ubiquinone"/>
    <property type="evidence" value="ECO:0007669"/>
    <property type="project" value="InterPro"/>
</dbReference>
<comment type="catalytic activity">
    <reaction evidence="17 18">
        <text>a ubiquinone + NADH + 5 H(+)(in) = a ubiquinol + NAD(+) + 4 H(+)(out)</text>
        <dbReference type="Rhea" id="RHEA:29091"/>
        <dbReference type="Rhea" id="RHEA-COMP:9565"/>
        <dbReference type="Rhea" id="RHEA-COMP:9566"/>
        <dbReference type="ChEBI" id="CHEBI:15378"/>
        <dbReference type="ChEBI" id="CHEBI:16389"/>
        <dbReference type="ChEBI" id="CHEBI:17976"/>
        <dbReference type="ChEBI" id="CHEBI:57540"/>
        <dbReference type="ChEBI" id="CHEBI:57945"/>
        <dbReference type="EC" id="7.1.1.2"/>
    </reaction>
</comment>
<proteinExistence type="inferred from homology"/>
<evidence type="ECO:0000256" key="7">
    <source>
        <dbReference type="ARBA" id="ARBA00022660"/>
    </source>
</evidence>
<dbReference type="EMBL" id="ON897771">
    <property type="protein sequence ID" value="UVG40764.1"/>
    <property type="molecule type" value="Genomic_DNA"/>
</dbReference>
<evidence type="ECO:0000256" key="5">
    <source>
        <dbReference type="ARBA" id="ARBA00021008"/>
    </source>
</evidence>
<feature type="transmembrane region" description="Helical" evidence="18">
    <location>
        <begin position="268"/>
        <end position="289"/>
    </location>
</feature>
<comment type="subcellular location">
    <subcellularLocation>
        <location evidence="2 18">Mitochondrion inner membrane</location>
        <topology evidence="2 18">Multi-pass membrane protein</topology>
    </subcellularLocation>
</comment>
<keyword evidence="6" id="KW-0813">Transport</keyword>
<evidence type="ECO:0000256" key="15">
    <source>
        <dbReference type="ARBA" id="ARBA00023128"/>
    </source>
</evidence>
<dbReference type="AlphaFoldDB" id="A0A976UFX3"/>
<dbReference type="Pfam" id="PF00361">
    <property type="entry name" value="Proton_antipo_M"/>
    <property type="match status" value="1"/>
</dbReference>
<feature type="transmembrane region" description="Helical" evidence="18">
    <location>
        <begin position="233"/>
        <end position="256"/>
    </location>
</feature>
<keyword evidence="12 18" id="KW-1133">Transmembrane helix</keyword>
<reference evidence="20" key="1">
    <citation type="submission" date="2022-07" db="EMBL/GenBank/DDBJ databases">
        <authorList>
            <person name="Choi Y.-J."/>
            <person name="Kim S."/>
            <person name="Park J.-S."/>
        </authorList>
    </citation>
    <scope>NUCLEOTIDE SEQUENCE</scope>
</reference>
<dbReference type="PANTHER" id="PTHR46552">
    <property type="entry name" value="NADH-UBIQUINONE OXIDOREDUCTASE CHAIN 2"/>
    <property type="match status" value="1"/>
</dbReference>
<evidence type="ECO:0000256" key="8">
    <source>
        <dbReference type="ARBA" id="ARBA00022692"/>
    </source>
</evidence>
<dbReference type="EC" id="7.1.1.2" evidence="4 18"/>
<evidence type="ECO:0000256" key="16">
    <source>
        <dbReference type="ARBA" id="ARBA00023136"/>
    </source>
</evidence>
<dbReference type="PRINTS" id="PR01436">
    <property type="entry name" value="NADHDHGNASE2"/>
</dbReference>
<evidence type="ECO:0000256" key="6">
    <source>
        <dbReference type="ARBA" id="ARBA00022448"/>
    </source>
</evidence>
<evidence type="ECO:0000256" key="18">
    <source>
        <dbReference type="RuleBase" id="RU003403"/>
    </source>
</evidence>
<feature type="domain" description="NADH:quinone oxidoreductase/Mrp antiporter transmembrane" evidence="19">
    <location>
        <begin position="23"/>
        <end position="278"/>
    </location>
</feature>
<feature type="transmembrane region" description="Helical" evidence="18">
    <location>
        <begin position="310"/>
        <end position="330"/>
    </location>
</feature>
<sequence length="333" mass="38770">MFYSNKFIFLSLILMSTMISVSSNSWLGMWLGLEVNLLSIIPLMNNIKNLYSSESSMKYFIMQAMASASMLISIIFMNSMEINFQGELKSLIFTSAMLTKMGAAPFHFWFPEVMEGLDWMVSLIMLTWQKIAPMVILSYLSWNSLMNMTILFSCLIGGLMGINQISLRKIIAYSSITHMGWMIAAMMFNSIWIWYWIIYSFMTMNLIMILNMTKIYNTNQMNNLFSKSKMFKISLSLNILSMGGLPPFIGFIPKWFTIQLLINNKLYWLSLVLIITTLATLFFYIRLIIPSFSLNLNEIKMNFDSYKFMFIANWSNMFNMLGMIFCTLTYNFI</sequence>
<dbReference type="GO" id="GO:0005743">
    <property type="term" value="C:mitochondrial inner membrane"/>
    <property type="evidence" value="ECO:0007669"/>
    <property type="project" value="UniProtKB-SubCell"/>
</dbReference>
<feature type="transmembrane region" description="Helical" evidence="18">
    <location>
        <begin position="59"/>
        <end position="79"/>
    </location>
</feature>
<evidence type="ECO:0000256" key="13">
    <source>
        <dbReference type="ARBA" id="ARBA00023027"/>
    </source>
</evidence>
<organism evidence="20">
    <name type="scientific">Tyraphus nitidus</name>
    <dbReference type="NCBI Taxonomy" id="2973947"/>
    <lineage>
        <taxon>Eukaryota</taxon>
        <taxon>Metazoa</taxon>
        <taxon>Ecdysozoa</taxon>
        <taxon>Arthropoda</taxon>
        <taxon>Hexapoda</taxon>
        <taxon>Insecta</taxon>
        <taxon>Pterygota</taxon>
        <taxon>Neoptera</taxon>
        <taxon>Endopterygota</taxon>
        <taxon>Coleoptera</taxon>
        <taxon>Polyphaga</taxon>
        <taxon>Staphyliniformia</taxon>
        <taxon>Staphylinidae</taxon>
        <taxon>Omaliinae group</taxon>
        <taxon>Pselaphinae</taxon>
        <taxon>Tyraphus</taxon>
    </lineage>
</organism>
<geneLocation type="mitochondrion" evidence="20"/>
<evidence type="ECO:0000256" key="17">
    <source>
        <dbReference type="ARBA" id="ARBA00049551"/>
    </source>
</evidence>
<dbReference type="InterPro" id="IPR050175">
    <property type="entry name" value="Complex_I_Subunit_2"/>
</dbReference>
<keyword evidence="10 18" id="KW-1278">Translocase</keyword>
<name>A0A976UFX3_9COLE</name>
<keyword evidence="9 18" id="KW-0999">Mitochondrion inner membrane</keyword>
<evidence type="ECO:0000313" key="20">
    <source>
        <dbReference type="EMBL" id="UVG40764.1"/>
    </source>
</evidence>
<keyword evidence="16 18" id="KW-0472">Membrane</keyword>
<evidence type="ECO:0000256" key="9">
    <source>
        <dbReference type="ARBA" id="ARBA00022792"/>
    </source>
</evidence>
<dbReference type="GO" id="GO:0008137">
    <property type="term" value="F:NADH dehydrogenase (ubiquinone) activity"/>
    <property type="evidence" value="ECO:0007669"/>
    <property type="project" value="UniProtKB-EC"/>
</dbReference>
<feature type="transmembrane region" description="Helical" evidence="18">
    <location>
        <begin position="7"/>
        <end position="23"/>
    </location>
</feature>
<gene>
    <name evidence="20" type="primary">nad2</name>
</gene>